<dbReference type="InterPro" id="IPR029062">
    <property type="entry name" value="Class_I_gatase-like"/>
</dbReference>
<reference evidence="2 3" key="1">
    <citation type="submission" date="2019-03" db="EMBL/GenBank/DDBJ databases">
        <title>Draft genome of Massilia hortus sp. nov., a novel bacterial species of the Oxalobacteraceae family.</title>
        <authorList>
            <person name="Peta V."/>
            <person name="Raths R."/>
            <person name="Bucking H."/>
        </authorList>
    </citation>
    <scope>NUCLEOTIDE SEQUENCE [LARGE SCALE GENOMIC DNA]</scope>
    <source>
        <strain evidence="2 3">ONC3</strain>
    </source>
</reference>
<name>A0A4Y9T459_9BURK</name>
<dbReference type="PANTHER" id="PTHR36848">
    <property type="entry name" value="DNA-BINDING PROTEIN (PUTATIVE SECRETED PROTEIN)-RELATED"/>
    <property type="match status" value="1"/>
</dbReference>
<evidence type="ECO:0000313" key="3">
    <source>
        <dbReference type="Proteomes" id="UP000297258"/>
    </source>
</evidence>
<dbReference type="NCBIfam" id="NF045579">
    <property type="entry name" value="rhamnoside_JR"/>
    <property type="match status" value="1"/>
</dbReference>
<dbReference type="GO" id="GO:0016787">
    <property type="term" value="F:hydrolase activity"/>
    <property type="evidence" value="ECO:0007669"/>
    <property type="project" value="UniProtKB-KW"/>
</dbReference>
<dbReference type="Gene3D" id="2.60.120.260">
    <property type="entry name" value="Galactose-binding domain-like"/>
    <property type="match status" value="1"/>
</dbReference>
<dbReference type="InterPro" id="IPR053161">
    <property type="entry name" value="Ulvan_degrading_GH"/>
</dbReference>
<keyword evidence="1" id="KW-0732">Signal</keyword>
<dbReference type="EMBL" id="SPUM01000019">
    <property type="protein sequence ID" value="TFW34927.1"/>
    <property type="molecule type" value="Genomic_DNA"/>
</dbReference>
<comment type="caution">
    <text evidence="2">The sequence shown here is derived from an EMBL/GenBank/DDBJ whole genome shotgun (WGS) entry which is preliminary data.</text>
</comment>
<accession>A0A4Y9T459</accession>
<dbReference type="RefSeq" id="WP_135188253.1">
    <property type="nucleotide sequence ID" value="NZ_SPUM01000019.1"/>
</dbReference>
<gene>
    <name evidence="2" type="ORF">E4O92_02935</name>
</gene>
<dbReference type="Gene3D" id="3.40.50.880">
    <property type="match status" value="1"/>
</dbReference>
<dbReference type="CDD" id="cd03143">
    <property type="entry name" value="A4_beta-galactosidase_middle_domain"/>
    <property type="match status" value="1"/>
</dbReference>
<protein>
    <submittedName>
        <fullName evidence="2">Glycoside hydrolase</fullName>
    </submittedName>
</protein>
<dbReference type="PANTHER" id="PTHR36848:SF2">
    <property type="entry name" value="SECRETED PROTEIN"/>
    <property type="match status" value="1"/>
</dbReference>
<dbReference type="OrthoDB" id="9761519at2"/>
<sequence>MSKRFSSKPFAACVAPCALAAALLCASIAHAGSTAPAPVISNKISDVAARLASPPSDARPMMRWWWFGPAVNNAELEREIRAMKAGGFGGFEIQPVYPMELDDPARGIKNVPYLSPEFLDSVSFANRTGRANGMRVDITLGSGWPYGGPHISAQNAAARLRLATSELPANATSFALPAIMSGEKLIATFVGEGSGKDFDATRLQMVQPEKGSNGRATLKPAATPRVVVFYVATRTGQQVKRAALNAEGFVMDHLSHNAVDHHLKVVAEPLLKAFGDEPPYAVFSDSLEVYGTDWTDNFLDEFKKRRGYDLTPHLPAIFSGKGEDAGAVRHDWALTQTELVNERYLTRIDDWAKKHNTQFRSQTYGEPPVSMSSNRLVALPEGEGPQFRAFSFTRLATSAGHLYGRPVISAETWTWLNSPAFSATPLDMKAEADRMLLEGVNLFVGHGWPYTPPGTLEPGYGFYAAAVFNDHNPWWNVMPEVTSYLTRMSYLMRQGEPANQVAVLLPNDDAYAELAPGKVSLSAALHKYVTPELTAQILDCGHNLDYVDAESILGLGVRHPVLVMPRVTRLSPEVMAKLADYVKGGGKIIAVGSTPSLAPGFVDAKRISEQVAQASKALFASGANVMQVADDASVGPALKAMLAPDLQLSANVSDVGFVRRKLADADIYFIANTSNHDVSATADVGAKRKAAAWLDPDSGKLSRATLPADLKLAPYESRVLVLSDAPLAADVAKRTAAPAVLADLSQDWKVSFPGQAKPVAMKQLRSWTDDESTRYFSGEAVYSKEVKLNASQLAGNRVVLDFGHGTALATTPKVPSGMRAMLESPLREAAQVYVNGKRAGAVWHPPYRVDVTPLLTSGTNKIEVRVANLGLNTLAGHALPDYRLLSLRYGERFKPQDTELIAPRPSGMLGPVKLVGEKIQ</sequence>
<organism evidence="2 3">
    <name type="scientific">Massilia horti</name>
    <dbReference type="NCBI Taxonomy" id="2562153"/>
    <lineage>
        <taxon>Bacteria</taxon>
        <taxon>Pseudomonadati</taxon>
        <taxon>Pseudomonadota</taxon>
        <taxon>Betaproteobacteria</taxon>
        <taxon>Burkholderiales</taxon>
        <taxon>Oxalobacteraceae</taxon>
        <taxon>Telluria group</taxon>
        <taxon>Massilia</taxon>
    </lineage>
</organism>
<evidence type="ECO:0000256" key="1">
    <source>
        <dbReference type="SAM" id="SignalP"/>
    </source>
</evidence>
<feature type="signal peptide" evidence="1">
    <location>
        <begin position="1"/>
        <end position="31"/>
    </location>
</feature>
<dbReference type="InterPro" id="IPR008979">
    <property type="entry name" value="Galactose-bd-like_sf"/>
</dbReference>
<dbReference type="Proteomes" id="UP000297258">
    <property type="component" value="Unassembled WGS sequence"/>
</dbReference>
<proteinExistence type="predicted"/>
<dbReference type="SUPFAM" id="SSF49785">
    <property type="entry name" value="Galactose-binding domain-like"/>
    <property type="match status" value="1"/>
</dbReference>
<dbReference type="Pfam" id="PF17132">
    <property type="entry name" value="Glyco_hydro_106"/>
    <property type="match status" value="2"/>
</dbReference>
<evidence type="ECO:0000313" key="2">
    <source>
        <dbReference type="EMBL" id="TFW34927.1"/>
    </source>
</evidence>
<keyword evidence="3" id="KW-1185">Reference proteome</keyword>
<feature type="chain" id="PRO_5021332782" evidence="1">
    <location>
        <begin position="32"/>
        <end position="920"/>
    </location>
</feature>
<dbReference type="AlphaFoldDB" id="A0A4Y9T459"/>
<keyword evidence="2" id="KW-0378">Hydrolase</keyword>